<dbReference type="AlphaFoldDB" id="A0A2Z6R4T0"/>
<comment type="caution">
    <text evidence="1">The sequence shown here is derived from an EMBL/GenBank/DDBJ whole genome shotgun (WGS) entry which is preliminary data.</text>
</comment>
<reference evidence="1 3" key="1">
    <citation type="submission" date="2017-11" db="EMBL/GenBank/DDBJ databases">
        <title>The genome of Rhizophagus clarus HR1 reveals common genetic basis of auxotrophy among arbuscular mycorrhizal fungi.</title>
        <authorList>
            <person name="Kobayashi Y."/>
        </authorList>
    </citation>
    <scope>NUCLEOTIDE SEQUENCE [LARGE SCALE GENOMIC DNA]</scope>
    <source>
        <strain evidence="1 3">HR1</strain>
    </source>
</reference>
<dbReference type="Proteomes" id="UP000615446">
    <property type="component" value="Unassembled WGS sequence"/>
</dbReference>
<dbReference type="EMBL" id="BLAL01000246">
    <property type="protein sequence ID" value="GES96140.1"/>
    <property type="molecule type" value="Genomic_DNA"/>
</dbReference>
<organism evidence="1 3">
    <name type="scientific">Rhizophagus clarus</name>
    <dbReference type="NCBI Taxonomy" id="94130"/>
    <lineage>
        <taxon>Eukaryota</taxon>
        <taxon>Fungi</taxon>
        <taxon>Fungi incertae sedis</taxon>
        <taxon>Mucoromycota</taxon>
        <taxon>Glomeromycotina</taxon>
        <taxon>Glomeromycetes</taxon>
        <taxon>Glomerales</taxon>
        <taxon>Glomeraceae</taxon>
        <taxon>Rhizophagus</taxon>
    </lineage>
</organism>
<accession>A0A2Z6R4T0</accession>
<dbReference type="EMBL" id="BEXD01001221">
    <property type="protein sequence ID" value="GBB92989.1"/>
    <property type="molecule type" value="Genomic_DNA"/>
</dbReference>
<proteinExistence type="predicted"/>
<reference evidence="2" key="2">
    <citation type="submission" date="2019-10" db="EMBL/GenBank/DDBJ databases">
        <title>Conservation and host-specific expression of non-tandemly repeated heterogenous ribosome RNA gene in arbuscular mycorrhizal fungi.</title>
        <authorList>
            <person name="Maeda T."/>
            <person name="Kobayashi Y."/>
            <person name="Nakagawa T."/>
            <person name="Ezawa T."/>
            <person name="Yamaguchi K."/>
            <person name="Bino T."/>
            <person name="Nishimoto Y."/>
            <person name="Shigenobu S."/>
            <person name="Kawaguchi M."/>
        </authorList>
    </citation>
    <scope>NUCLEOTIDE SEQUENCE</scope>
    <source>
        <strain evidence="2">HR1</strain>
    </source>
</reference>
<gene>
    <name evidence="2" type="ORF">RCL2_002278200</name>
    <name evidence="1" type="ORF">RclHR1_20970001</name>
</gene>
<evidence type="ECO:0000313" key="1">
    <source>
        <dbReference type="EMBL" id="GBB92989.1"/>
    </source>
</evidence>
<keyword evidence="3" id="KW-1185">Reference proteome</keyword>
<name>A0A2Z6R4T0_9GLOM</name>
<evidence type="ECO:0000313" key="3">
    <source>
        <dbReference type="Proteomes" id="UP000247702"/>
    </source>
</evidence>
<evidence type="ECO:0000313" key="2">
    <source>
        <dbReference type="EMBL" id="GES96140.1"/>
    </source>
</evidence>
<protein>
    <submittedName>
        <fullName evidence="1">Uncharacterized protein</fullName>
    </submittedName>
</protein>
<sequence length="119" mass="13439">MSGVLSQQTNIPNTLISLIVYMILRVYSDILTSQDSIAEISFLLEKKVGDMVSHEISYKDKNLVNSSILYQDTQQTFFKSVPDAQQSLPKSPVQPNNMQIFFDADTVLPPLYLVIQILN</sequence>
<dbReference type="Proteomes" id="UP000247702">
    <property type="component" value="Unassembled WGS sequence"/>
</dbReference>